<evidence type="ECO:0000313" key="1">
    <source>
        <dbReference type="EMBL" id="MDF9747234.1"/>
    </source>
</evidence>
<dbReference type="Proteomes" id="UP001154061">
    <property type="component" value="Unassembled WGS sequence"/>
</dbReference>
<dbReference type="EMBL" id="JAMQOT010000006">
    <property type="protein sequence ID" value="MDF9747234.1"/>
    <property type="molecule type" value="Genomic_DNA"/>
</dbReference>
<protein>
    <submittedName>
        <fullName evidence="1">Uncharacterized protein</fullName>
    </submittedName>
</protein>
<reference evidence="1" key="1">
    <citation type="submission" date="2022-06" db="EMBL/GenBank/DDBJ databases">
        <title>Natrinema sp. a new haloarchaeum isolate from saline soil.</title>
        <authorList>
            <person name="Strakova D."/>
            <person name="Galisteo C."/>
            <person name="Sanchez-Porro C."/>
            <person name="Ventosa A."/>
        </authorList>
    </citation>
    <scope>NUCLEOTIDE SEQUENCE</scope>
    <source>
        <strain evidence="1">S1CR25-10</strain>
    </source>
</reference>
<proteinExistence type="predicted"/>
<dbReference type="AlphaFoldDB" id="A0A9Q4L437"/>
<accession>A0A9Q4L437</accession>
<organism evidence="1 2">
    <name type="scientific">Natrinema salsiterrestre</name>
    <dbReference type="NCBI Taxonomy" id="2950540"/>
    <lineage>
        <taxon>Archaea</taxon>
        <taxon>Methanobacteriati</taxon>
        <taxon>Methanobacteriota</taxon>
        <taxon>Stenosarchaea group</taxon>
        <taxon>Halobacteria</taxon>
        <taxon>Halobacteriales</taxon>
        <taxon>Natrialbaceae</taxon>
        <taxon>Natrinema</taxon>
    </lineage>
</organism>
<sequence>MPVTALTGRKPIRTLSIRTLLVAATREFDRGNWERGLLLLGLIVLVRSGAVIDAVHGDRPTSG</sequence>
<name>A0A9Q4L437_9EURY</name>
<keyword evidence="2" id="KW-1185">Reference proteome</keyword>
<evidence type="ECO:0000313" key="2">
    <source>
        <dbReference type="Proteomes" id="UP001154061"/>
    </source>
</evidence>
<gene>
    <name evidence="1" type="ORF">NDI89_16735</name>
</gene>
<comment type="caution">
    <text evidence="1">The sequence shown here is derived from an EMBL/GenBank/DDBJ whole genome shotgun (WGS) entry which is preliminary data.</text>
</comment>